<dbReference type="GO" id="GO:0005524">
    <property type="term" value="F:ATP binding"/>
    <property type="evidence" value="ECO:0007669"/>
    <property type="project" value="InterPro"/>
</dbReference>
<name>A0A0A9CGC5_ARUDO</name>
<dbReference type="AlphaFoldDB" id="A0A0A9CGC5"/>
<dbReference type="InterPro" id="IPR008656">
    <property type="entry name" value="Inositol_tetrakis-P_1-kinase"/>
</dbReference>
<reference evidence="1" key="2">
    <citation type="journal article" date="2015" name="Data Brief">
        <title>Shoot transcriptome of the giant reed, Arundo donax.</title>
        <authorList>
            <person name="Barrero R.A."/>
            <person name="Guerrero F.D."/>
            <person name="Moolhuijzen P."/>
            <person name="Goolsby J.A."/>
            <person name="Tidwell J."/>
            <person name="Bellgard S.E."/>
            <person name="Bellgard M.I."/>
        </authorList>
    </citation>
    <scope>NUCLEOTIDE SEQUENCE</scope>
    <source>
        <tissue evidence="1">Shoot tissue taken approximately 20 cm above the soil surface</tissue>
    </source>
</reference>
<dbReference type="Gene3D" id="3.30.1490.220">
    <property type="match status" value="1"/>
</dbReference>
<dbReference type="GO" id="GO:0047325">
    <property type="term" value="F:inositol-3,4,5,6-tetrakisphosphate 1-kinase activity"/>
    <property type="evidence" value="ECO:0007669"/>
    <property type="project" value="InterPro"/>
</dbReference>
<dbReference type="PANTHER" id="PTHR14217">
    <property type="entry name" value="INOSITOL-TETRAKISPHOSPHATE 1-KINASE"/>
    <property type="match status" value="1"/>
</dbReference>
<dbReference type="GO" id="GO:0052726">
    <property type="term" value="F:inositol-1,3,4-trisphosphate 5-kinase activity"/>
    <property type="evidence" value="ECO:0007669"/>
    <property type="project" value="InterPro"/>
</dbReference>
<dbReference type="GO" id="GO:0005737">
    <property type="term" value="C:cytoplasm"/>
    <property type="evidence" value="ECO:0007669"/>
    <property type="project" value="TreeGrafter"/>
</dbReference>
<dbReference type="GO" id="GO:0000287">
    <property type="term" value="F:magnesium ion binding"/>
    <property type="evidence" value="ECO:0007669"/>
    <property type="project" value="InterPro"/>
</dbReference>
<dbReference type="GO" id="GO:0052725">
    <property type="term" value="F:inositol-1,3,4-trisphosphate 6-kinase activity"/>
    <property type="evidence" value="ECO:0007669"/>
    <property type="project" value="InterPro"/>
</dbReference>
<dbReference type="PANTHER" id="PTHR14217:SF1">
    <property type="entry name" value="INOSITOL-TETRAKISPHOSPHATE 1-KINASE"/>
    <property type="match status" value="1"/>
</dbReference>
<reference evidence="1" key="1">
    <citation type="submission" date="2014-09" db="EMBL/GenBank/DDBJ databases">
        <authorList>
            <person name="Magalhaes I.L.F."/>
            <person name="Oliveira U."/>
            <person name="Santos F.R."/>
            <person name="Vidigal T.H.D.A."/>
            <person name="Brescovit A.D."/>
            <person name="Santos A.J."/>
        </authorList>
    </citation>
    <scope>NUCLEOTIDE SEQUENCE</scope>
    <source>
        <tissue evidence="1">Shoot tissue taken approximately 20 cm above the soil surface</tissue>
    </source>
</reference>
<accession>A0A0A9CGC5</accession>
<dbReference type="EMBL" id="GBRH01223304">
    <property type="protein sequence ID" value="JAD74591.1"/>
    <property type="molecule type" value="Transcribed_RNA"/>
</dbReference>
<dbReference type="Gene3D" id="3.40.50.11370">
    <property type="match status" value="1"/>
</dbReference>
<evidence type="ECO:0000313" key="1">
    <source>
        <dbReference type="EMBL" id="JAD74591.1"/>
    </source>
</evidence>
<organism evidence="1">
    <name type="scientific">Arundo donax</name>
    <name type="common">Giant reed</name>
    <name type="synonym">Donax arundinaceus</name>
    <dbReference type="NCBI Taxonomy" id="35708"/>
    <lineage>
        <taxon>Eukaryota</taxon>
        <taxon>Viridiplantae</taxon>
        <taxon>Streptophyta</taxon>
        <taxon>Embryophyta</taxon>
        <taxon>Tracheophyta</taxon>
        <taxon>Spermatophyta</taxon>
        <taxon>Magnoliopsida</taxon>
        <taxon>Liliopsida</taxon>
        <taxon>Poales</taxon>
        <taxon>Poaceae</taxon>
        <taxon>PACMAD clade</taxon>
        <taxon>Arundinoideae</taxon>
        <taxon>Arundineae</taxon>
        <taxon>Arundo</taxon>
    </lineage>
</organism>
<protein>
    <submittedName>
        <fullName evidence="1">Uncharacterized protein</fullName>
    </submittedName>
</protein>
<proteinExistence type="predicted"/>
<sequence>MQLQEVDMVIHKVTDEIVKIDLNYSTNFPKGISFSAGMSEIIRFVEEQPDFCIIDPFKNIYPLLDRLQIQQILVRLQELGTEGKPKLRAPYSLKVDNFHDGELHKQLAAANLSFPLIVKPQVACGVADAHNMVAFCLCTIIPMLTQFSESFFFITISMKKIKPENATF</sequence>
<dbReference type="GO" id="GO:0032957">
    <property type="term" value="P:inositol trisphosphate metabolic process"/>
    <property type="evidence" value="ECO:0007669"/>
    <property type="project" value="InterPro"/>
</dbReference>